<dbReference type="InterPro" id="IPR055296">
    <property type="entry name" value="SRL2-like"/>
</dbReference>
<feature type="non-terminal residue" evidence="2">
    <location>
        <position position="735"/>
    </location>
</feature>
<evidence type="ECO:0000256" key="1">
    <source>
        <dbReference type="SAM" id="MobiDB-lite"/>
    </source>
</evidence>
<evidence type="ECO:0000313" key="3">
    <source>
        <dbReference type="Proteomes" id="UP000027120"/>
    </source>
</evidence>
<dbReference type="PANTHER" id="PTHR46087">
    <property type="entry name" value="PUTATIVE, EXPRESSED-RELATED"/>
    <property type="match status" value="1"/>
</dbReference>
<keyword evidence="3" id="KW-1185">Reference proteome</keyword>
<dbReference type="PANTHER" id="PTHR46087:SF9">
    <property type="entry name" value="ARM REPEAT SUPERFAMILY PROTEIN"/>
    <property type="match status" value="1"/>
</dbReference>
<feature type="region of interest" description="Disordered" evidence="1">
    <location>
        <begin position="332"/>
        <end position="367"/>
    </location>
</feature>
<reference evidence="2 3" key="1">
    <citation type="submission" date="2014-04" db="EMBL/GenBank/DDBJ databases">
        <authorList>
            <consortium name="International Citrus Genome Consortium"/>
            <person name="Gmitter F."/>
            <person name="Chen C."/>
            <person name="Farmerie W."/>
            <person name="Harkins T."/>
            <person name="Desany B."/>
            <person name="Mohiuddin M."/>
            <person name="Kodira C."/>
            <person name="Borodovsky M."/>
            <person name="Lomsadze A."/>
            <person name="Burns P."/>
            <person name="Jenkins J."/>
            <person name="Prochnik S."/>
            <person name="Shu S."/>
            <person name="Chapman J."/>
            <person name="Pitluck S."/>
            <person name="Schmutz J."/>
            <person name="Rokhsar D."/>
        </authorList>
    </citation>
    <scope>NUCLEOTIDE SEQUENCE</scope>
</reference>
<proteinExistence type="predicted"/>
<feature type="compositionally biased region" description="Basic and acidic residues" evidence="1">
    <location>
        <begin position="332"/>
        <end position="350"/>
    </location>
</feature>
<dbReference type="STRING" id="2711.A0A067ER76"/>
<name>A0A067ER76_CITSI</name>
<sequence length="735" mass="81873">VRFMGEHSHISVEFDNVVSVVLENYGGPRRNSENSGQNQSGGQDAEDPCFWSRVCLHNMAKLAKEATTIRRVLESLFRYFDNANLWSLDTGLAFLVLKDMQVLMDNTGQNTHFLLSILIKHLDHKNVLKKPNMQLEIVDVTTSLIEHTKVEPSVAIIGAVTDVMRHLRKSIHCSLDDANLGADVIKFNRNFRESVDKCLVQLSYKVGDAGPILDVMAGMLENISTITVIARTTIVTVYRAAQVVASLPNSSYQNKAFPEALFYQLLPAMVHPDHETRVGAHQIFSVVLVPSSVCPNPSTNSAESRKAGDLPRALSRTVSVFSSSAALFDKLRRDKTMSRDNTHQDNRDNIASEGQPRNSGNGGLNRLKSSYSRAYSRKASPASAMTDGNSMSDFKTEPVNKFLVLCHKGANGSNKMIYVYAAKFKSDFYILVQAANSLRLSSRQITLLLSSIWAQSISPANMPENYEAIAHTYSLVLLFSRAKNSSNEVLIRSFQLSFSLRNISLNEGSPLPPSRRRSLFTLATSMILFSAKAFNIHSLVQPSKLLLTEKKVDPFLHLFEDKKLRAIHTGSDLPKIIFGSKEDDDLALKFLSEIENTDDQTRESLTSEILKSLENLPTIQLSSSELSSMKEQLLSEFLPDDLCPLGAQFMDNPNKIYLVDSKNSKSQKEVITCISSKLRISAFDIHNLIEFVQIATLFTIDDDAFNDSYESQDKSNPELAKEIPCLLSVNQLLES</sequence>
<feature type="non-terminal residue" evidence="2">
    <location>
        <position position="1"/>
    </location>
</feature>
<accession>A0A067ER76</accession>
<protein>
    <submittedName>
        <fullName evidence="2">Uncharacterized protein</fullName>
    </submittedName>
</protein>
<gene>
    <name evidence="2" type="ORF">CISIN_1g0359232mg</name>
</gene>
<evidence type="ECO:0000313" key="2">
    <source>
        <dbReference type="EMBL" id="KDO53677.1"/>
    </source>
</evidence>
<organism evidence="2 3">
    <name type="scientific">Citrus sinensis</name>
    <name type="common">Sweet orange</name>
    <name type="synonym">Citrus aurantium var. sinensis</name>
    <dbReference type="NCBI Taxonomy" id="2711"/>
    <lineage>
        <taxon>Eukaryota</taxon>
        <taxon>Viridiplantae</taxon>
        <taxon>Streptophyta</taxon>
        <taxon>Embryophyta</taxon>
        <taxon>Tracheophyta</taxon>
        <taxon>Spermatophyta</taxon>
        <taxon>Magnoliopsida</taxon>
        <taxon>eudicotyledons</taxon>
        <taxon>Gunneridae</taxon>
        <taxon>Pentapetalae</taxon>
        <taxon>rosids</taxon>
        <taxon>malvids</taxon>
        <taxon>Sapindales</taxon>
        <taxon>Rutaceae</taxon>
        <taxon>Aurantioideae</taxon>
        <taxon>Citrus</taxon>
    </lineage>
</organism>
<dbReference type="EMBL" id="KK785009">
    <property type="protein sequence ID" value="KDO53677.1"/>
    <property type="molecule type" value="Genomic_DNA"/>
</dbReference>
<dbReference type="Proteomes" id="UP000027120">
    <property type="component" value="Unassembled WGS sequence"/>
</dbReference>
<dbReference type="AlphaFoldDB" id="A0A067ER76"/>